<dbReference type="Proteomes" id="UP001239111">
    <property type="component" value="Chromosome 4"/>
</dbReference>
<name>A0ACC2N0L2_9HYME</name>
<comment type="caution">
    <text evidence="1">The sequence shown here is derived from an EMBL/GenBank/DDBJ whole genome shotgun (WGS) entry which is preliminary data.</text>
</comment>
<protein>
    <submittedName>
        <fullName evidence="1">Uncharacterized protein</fullName>
    </submittedName>
</protein>
<proteinExistence type="predicted"/>
<sequence>MLMVQSLLIQFIIGYELYHSVHSVPIHGNPVKKVSENKYPFVVSFQSNFHLVPPKHFCGGVLISEKHVLTAAHCIVANAFKDNVKIYAGSQKLNSLDMKTFYPKSWLTFGEWDSWQKHPSGSNDDIAVVKLNVDNTGISPITFRLPSEEFPEAMPLLLVGWGHAKGAQFPKVLREAYLKMVSKEVCENRTRLLENFFYMVTADDKNDYKHDSAMCSVGQKPFALGGSGDDGSPLIDENKNLAGIFIGARPGLQHHHRHQYNYGLNVNHYRNFIEYAVRTL</sequence>
<evidence type="ECO:0000313" key="1">
    <source>
        <dbReference type="EMBL" id="KAJ8664278.1"/>
    </source>
</evidence>
<evidence type="ECO:0000313" key="2">
    <source>
        <dbReference type="Proteomes" id="UP001239111"/>
    </source>
</evidence>
<gene>
    <name evidence="1" type="ORF">QAD02_005940</name>
</gene>
<accession>A0ACC2N0L2</accession>
<dbReference type="EMBL" id="CM056744">
    <property type="protein sequence ID" value="KAJ8664278.1"/>
    <property type="molecule type" value="Genomic_DNA"/>
</dbReference>
<organism evidence="1 2">
    <name type="scientific">Eretmocerus hayati</name>
    <dbReference type="NCBI Taxonomy" id="131215"/>
    <lineage>
        <taxon>Eukaryota</taxon>
        <taxon>Metazoa</taxon>
        <taxon>Ecdysozoa</taxon>
        <taxon>Arthropoda</taxon>
        <taxon>Hexapoda</taxon>
        <taxon>Insecta</taxon>
        <taxon>Pterygota</taxon>
        <taxon>Neoptera</taxon>
        <taxon>Endopterygota</taxon>
        <taxon>Hymenoptera</taxon>
        <taxon>Apocrita</taxon>
        <taxon>Proctotrupomorpha</taxon>
        <taxon>Chalcidoidea</taxon>
        <taxon>Aphelinidae</taxon>
        <taxon>Aphelininae</taxon>
        <taxon>Eretmocerus</taxon>
    </lineage>
</organism>
<keyword evidence="2" id="KW-1185">Reference proteome</keyword>
<reference evidence="1" key="1">
    <citation type="submission" date="2023-04" db="EMBL/GenBank/DDBJ databases">
        <title>A chromosome-level genome assembly of the parasitoid wasp Eretmocerus hayati.</title>
        <authorList>
            <person name="Zhong Y."/>
            <person name="Liu S."/>
            <person name="Liu Y."/>
        </authorList>
    </citation>
    <scope>NUCLEOTIDE SEQUENCE</scope>
    <source>
        <strain evidence="1">ZJU_SS_LIU_2023</strain>
    </source>
</reference>